<dbReference type="Proteomes" id="UP000248329">
    <property type="component" value="Unassembled WGS sequence"/>
</dbReference>
<sequence>MDFIDQIKELSRHVSERVRHVETEEATKNALIMPFIKALGYDVEDPTEVVPEFTCDFPGKKGQKVDYAIMKDGKPIMLFECKSATENLKDKDAAQLFGYFSYITDVKFGVLTNGVIYKFYTDIEKQYRMDTEPFLELDMRDIDYTLAEQMGGYRKESPDDPDVLIKIAKKLKYTREIKRIFERELDSPSDKFVIFFARQVYNGKLTKTIKKKFEGIVQNALNDSIDKRFKDRLKPALEPKIVTTEEEIEGFNIVCEITGPDRVDLDDRENYCNVLLDGNIEKPICRFYFDHEPNYVGFFDRGEEEKVPIDDLSNLRTYADRLKAAVRYYDGVVPPKITDTKTMQLEFWNGFKEYAQSKSTSLRLTHKTHPQHWYTISLGRPKAHIDLSINTKSNVLTCEIYIPDSKELYTELVKHKDEIEDELNETLEWMELPDKNASRIKISKSGNIKESDEREEYFEWFKTQAELFQKVFPKYIR</sequence>
<accession>A0AC61L2M8</accession>
<name>A0AC61L2M8_9EURY</name>
<dbReference type="EMBL" id="PQXF01000010">
    <property type="protein sequence ID" value="PXF60916.1"/>
    <property type="molecule type" value="Genomic_DNA"/>
</dbReference>
<reference evidence="1" key="1">
    <citation type="submission" date="2018-01" db="EMBL/GenBank/DDBJ databases">
        <authorList>
            <person name="Krukenberg V."/>
        </authorList>
    </citation>
    <scope>NUCLEOTIDE SEQUENCE</scope>
    <source>
        <strain evidence="1">E20ANME2</strain>
    </source>
</reference>
<gene>
    <name evidence="1" type="ORF">C4B59_07050</name>
</gene>
<evidence type="ECO:0000313" key="2">
    <source>
        <dbReference type="Proteomes" id="UP000248329"/>
    </source>
</evidence>
<protein>
    <submittedName>
        <fullName evidence="1">Uncharacterized protein</fullName>
    </submittedName>
</protein>
<proteinExistence type="predicted"/>
<evidence type="ECO:0000313" key="1">
    <source>
        <dbReference type="EMBL" id="PXF60916.1"/>
    </source>
</evidence>
<organism evidence="1 2">
    <name type="scientific">Candidatus Methanogaster sp</name>
    <dbReference type="NCBI Taxonomy" id="3386292"/>
    <lineage>
        <taxon>Archaea</taxon>
        <taxon>Methanobacteriati</taxon>
        <taxon>Methanobacteriota</taxon>
        <taxon>Stenosarchaea group</taxon>
        <taxon>Methanomicrobia</taxon>
        <taxon>Methanosarcinales</taxon>
        <taxon>ANME-2 cluster</taxon>
        <taxon>Candidatus Methanogasteraceae</taxon>
        <taxon>Candidatus Methanogaster</taxon>
    </lineage>
</organism>
<comment type="caution">
    <text evidence="1">The sequence shown here is derived from an EMBL/GenBank/DDBJ whole genome shotgun (WGS) entry which is preliminary data.</text>
</comment>